<sequence length="216" mass="23489">MLESLVIETSAEINASVIWLHGLGADGHDFAPIVEELGIPNMRFILPHAPVRPVTINNGHEMPAWYDIYGLNNDSQQDESGIRATETKIAELIAHELSQGIPANRIVIAGFSQGGAIALHTALRYPQRLAGLLALSTYLPLKSTLLADRHAANLDLPIFMAHGEFDSVITLATSQASQAVLTSAGYVVDWHEYAMAHSVCAEEIDDIRNFLSRILA</sequence>
<reference evidence="4" key="1">
    <citation type="journal article" date="2021" name="Arch. Microbiol.">
        <title>Methyloradius palustris gen. nov., sp. nov., a methanol-oxidizing bacterium isolated from snow.</title>
        <authorList>
            <person name="Miyadera T."/>
            <person name="Kojima H."/>
            <person name="Fukui M."/>
        </authorList>
    </citation>
    <scope>NUCLEOTIDE SEQUENCE</scope>
    <source>
        <strain evidence="4">Zm11</strain>
    </source>
</reference>
<accession>A0A8D5JMD9</accession>
<evidence type="ECO:0000259" key="3">
    <source>
        <dbReference type="Pfam" id="PF02230"/>
    </source>
</evidence>
<evidence type="ECO:0000256" key="1">
    <source>
        <dbReference type="ARBA" id="ARBA00006499"/>
    </source>
</evidence>
<evidence type="ECO:0000313" key="5">
    <source>
        <dbReference type="Proteomes" id="UP000826722"/>
    </source>
</evidence>
<dbReference type="PANTHER" id="PTHR10655">
    <property type="entry name" value="LYSOPHOSPHOLIPASE-RELATED"/>
    <property type="match status" value="1"/>
</dbReference>
<dbReference type="GO" id="GO:0016787">
    <property type="term" value="F:hydrolase activity"/>
    <property type="evidence" value="ECO:0007669"/>
    <property type="project" value="UniProtKB-KW"/>
</dbReference>
<organism evidence="4 5">
    <name type="scientific">Methyloradius palustris</name>
    <dbReference type="NCBI Taxonomy" id="2778876"/>
    <lineage>
        <taxon>Bacteria</taxon>
        <taxon>Pseudomonadati</taxon>
        <taxon>Pseudomonadota</taxon>
        <taxon>Betaproteobacteria</taxon>
        <taxon>Nitrosomonadales</taxon>
        <taxon>Methylophilaceae</taxon>
        <taxon>Methyloradius</taxon>
    </lineage>
</organism>
<dbReference type="PANTHER" id="PTHR10655:SF17">
    <property type="entry name" value="LYSOPHOSPHOLIPASE-LIKE PROTEIN 1"/>
    <property type="match status" value="1"/>
</dbReference>
<dbReference type="AlphaFoldDB" id="A0A8D5JMD9"/>
<dbReference type="SUPFAM" id="SSF53474">
    <property type="entry name" value="alpha/beta-Hydrolases"/>
    <property type="match status" value="1"/>
</dbReference>
<comment type="similarity">
    <text evidence="1">Belongs to the AB hydrolase superfamily. AB hydrolase 2 family.</text>
</comment>
<protein>
    <submittedName>
        <fullName evidence="4">Phospholipase/carboxylesterase</fullName>
    </submittedName>
</protein>
<dbReference type="KEGG" id="mpau:ZMTM_20240"/>
<dbReference type="Pfam" id="PF02230">
    <property type="entry name" value="Abhydrolase_2"/>
    <property type="match status" value="1"/>
</dbReference>
<name>A0A8D5JMD9_9PROT</name>
<dbReference type="InterPro" id="IPR050565">
    <property type="entry name" value="LYPA1-2/EST-like"/>
</dbReference>
<proteinExistence type="inferred from homology"/>
<keyword evidence="5" id="KW-1185">Reference proteome</keyword>
<evidence type="ECO:0000313" key="4">
    <source>
        <dbReference type="EMBL" id="BCM25765.1"/>
    </source>
</evidence>
<gene>
    <name evidence="4" type="ORF">ZMTM_20240</name>
</gene>
<dbReference type="Gene3D" id="3.40.50.1820">
    <property type="entry name" value="alpha/beta hydrolase"/>
    <property type="match status" value="1"/>
</dbReference>
<keyword evidence="2" id="KW-0378">Hydrolase</keyword>
<dbReference type="InterPro" id="IPR003140">
    <property type="entry name" value="PLipase/COase/thioEstase"/>
</dbReference>
<dbReference type="InterPro" id="IPR029058">
    <property type="entry name" value="AB_hydrolase_fold"/>
</dbReference>
<evidence type="ECO:0000256" key="2">
    <source>
        <dbReference type="ARBA" id="ARBA00022801"/>
    </source>
</evidence>
<dbReference type="RefSeq" id="WP_221763825.1">
    <property type="nucleotide sequence ID" value="NZ_AP024110.1"/>
</dbReference>
<dbReference type="EMBL" id="AP024110">
    <property type="protein sequence ID" value="BCM25765.1"/>
    <property type="molecule type" value="Genomic_DNA"/>
</dbReference>
<dbReference type="Proteomes" id="UP000826722">
    <property type="component" value="Chromosome"/>
</dbReference>
<feature type="domain" description="Phospholipase/carboxylesterase/thioesterase" evidence="3">
    <location>
        <begin position="6"/>
        <end position="213"/>
    </location>
</feature>